<organism evidence="4 5">
    <name type="scientific">Pseudosporangium ferrugineum</name>
    <dbReference type="NCBI Taxonomy" id="439699"/>
    <lineage>
        <taxon>Bacteria</taxon>
        <taxon>Bacillati</taxon>
        <taxon>Actinomycetota</taxon>
        <taxon>Actinomycetes</taxon>
        <taxon>Micromonosporales</taxon>
        <taxon>Micromonosporaceae</taxon>
        <taxon>Pseudosporangium</taxon>
    </lineage>
</organism>
<reference evidence="4 5" key="1">
    <citation type="submission" date="2018-03" db="EMBL/GenBank/DDBJ databases">
        <title>Genomic Encyclopedia of Archaeal and Bacterial Type Strains, Phase II (KMG-II): from individual species to whole genera.</title>
        <authorList>
            <person name="Goeker M."/>
        </authorList>
    </citation>
    <scope>NUCLEOTIDE SEQUENCE [LARGE SCALE GENOMIC DNA]</scope>
    <source>
        <strain evidence="4 5">DSM 45348</strain>
    </source>
</reference>
<dbReference type="Gene3D" id="1.20.1260.10">
    <property type="match status" value="1"/>
</dbReference>
<dbReference type="PANTHER" id="PTHR36933:SF1">
    <property type="entry name" value="SLL0788 PROTEIN"/>
    <property type="match status" value="1"/>
</dbReference>
<protein>
    <submittedName>
        <fullName evidence="4">Uncharacterized protein (DUF305 family)</fullName>
    </submittedName>
</protein>
<dbReference type="InterPro" id="IPR005183">
    <property type="entry name" value="DUF305_CopM-like"/>
</dbReference>
<dbReference type="OrthoDB" id="26872at2"/>
<accession>A0A2T0SDA4</accession>
<name>A0A2T0SDA4_9ACTN</name>
<evidence type="ECO:0000256" key="1">
    <source>
        <dbReference type="SAM" id="MobiDB-lite"/>
    </source>
</evidence>
<proteinExistence type="predicted"/>
<dbReference type="PANTHER" id="PTHR36933">
    <property type="entry name" value="SLL0788 PROTEIN"/>
    <property type="match status" value="1"/>
</dbReference>
<feature type="transmembrane region" description="Helical" evidence="2">
    <location>
        <begin position="32"/>
        <end position="51"/>
    </location>
</feature>
<keyword evidence="2" id="KW-0812">Transmembrane</keyword>
<evidence type="ECO:0000256" key="2">
    <source>
        <dbReference type="SAM" id="Phobius"/>
    </source>
</evidence>
<dbReference type="RefSeq" id="WP_106125878.1">
    <property type="nucleotide sequence ID" value="NZ_PVZG01000003.1"/>
</dbReference>
<sequence>MTAPTDQDAAARAAAPAEDTPTTRTGPRFGTGWLALVLVLGLLLGAAAGAFGTRLIGTPADDSAEAGFLRDMSTHHAQAVEMSMIEHANSTNPQLVTLAGDIAMTQNGQVGTMLAWLREWNLSPTGTQPAMAWMPDSAGSVRNGLMPGMATPADLATLRKATGNDLDIQYLTLMRQHHLGGIHMAQEIITLSDEKKVTALAGTMVAGQQSEINLIDDLLAKLKAP</sequence>
<evidence type="ECO:0000313" key="5">
    <source>
        <dbReference type="Proteomes" id="UP000239209"/>
    </source>
</evidence>
<dbReference type="AlphaFoldDB" id="A0A2T0SDA4"/>
<feature type="region of interest" description="Disordered" evidence="1">
    <location>
        <begin position="1"/>
        <end position="26"/>
    </location>
</feature>
<keyword evidence="2" id="KW-0472">Membrane</keyword>
<dbReference type="EMBL" id="PVZG01000003">
    <property type="protein sequence ID" value="PRY31397.1"/>
    <property type="molecule type" value="Genomic_DNA"/>
</dbReference>
<comment type="caution">
    <text evidence="4">The sequence shown here is derived from an EMBL/GenBank/DDBJ whole genome shotgun (WGS) entry which is preliminary data.</text>
</comment>
<dbReference type="InterPro" id="IPR012347">
    <property type="entry name" value="Ferritin-like"/>
</dbReference>
<dbReference type="Pfam" id="PF03713">
    <property type="entry name" value="DUF305"/>
    <property type="match status" value="1"/>
</dbReference>
<evidence type="ECO:0000313" key="4">
    <source>
        <dbReference type="EMBL" id="PRY31397.1"/>
    </source>
</evidence>
<feature type="domain" description="DUF305" evidence="3">
    <location>
        <begin position="65"/>
        <end position="218"/>
    </location>
</feature>
<gene>
    <name evidence="4" type="ORF">CLV70_103283</name>
</gene>
<keyword evidence="5" id="KW-1185">Reference proteome</keyword>
<keyword evidence="2" id="KW-1133">Transmembrane helix</keyword>
<evidence type="ECO:0000259" key="3">
    <source>
        <dbReference type="Pfam" id="PF03713"/>
    </source>
</evidence>
<dbReference type="Proteomes" id="UP000239209">
    <property type="component" value="Unassembled WGS sequence"/>
</dbReference>